<keyword evidence="3 10" id="KW-0812">Transmembrane</keyword>
<dbReference type="GO" id="GO:0140114">
    <property type="term" value="P:cellular detoxification of fluoride"/>
    <property type="evidence" value="ECO:0007669"/>
    <property type="project" value="UniProtKB-UniRule"/>
</dbReference>
<keyword evidence="10" id="KW-0813">Transport</keyword>
<evidence type="ECO:0000313" key="12">
    <source>
        <dbReference type="Proteomes" id="UP000464507"/>
    </source>
</evidence>
<dbReference type="EMBL" id="CP017146">
    <property type="protein sequence ID" value="QHO70078.1"/>
    <property type="molecule type" value="Genomic_DNA"/>
</dbReference>
<dbReference type="RefSeq" id="WP_161886462.1">
    <property type="nucleotide sequence ID" value="NZ_CP017146.1"/>
</dbReference>
<evidence type="ECO:0000256" key="1">
    <source>
        <dbReference type="ARBA" id="ARBA00004651"/>
    </source>
</evidence>
<organism evidence="11 12">
    <name type="scientific">Marisediminicola antarctica</name>
    <dbReference type="NCBI Taxonomy" id="674079"/>
    <lineage>
        <taxon>Bacteria</taxon>
        <taxon>Bacillati</taxon>
        <taxon>Actinomycetota</taxon>
        <taxon>Actinomycetes</taxon>
        <taxon>Micrococcales</taxon>
        <taxon>Microbacteriaceae</taxon>
        <taxon>Marisediminicola</taxon>
    </lineage>
</organism>
<name>A0A7L5AHM8_9MICO</name>
<feature type="binding site" evidence="10">
    <location>
        <position position="86"/>
    </location>
    <ligand>
        <name>Na(+)</name>
        <dbReference type="ChEBI" id="CHEBI:29101"/>
        <note>structural</note>
    </ligand>
</feature>
<keyword evidence="10" id="KW-0479">Metal-binding</keyword>
<keyword evidence="5 10" id="KW-0472">Membrane</keyword>
<comment type="subcellular location">
    <subcellularLocation>
        <location evidence="1 10">Cell membrane</location>
        <topology evidence="1 10">Multi-pass membrane protein</topology>
    </subcellularLocation>
</comment>
<evidence type="ECO:0000256" key="6">
    <source>
        <dbReference type="ARBA" id="ARBA00023303"/>
    </source>
</evidence>
<keyword evidence="10" id="KW-0406">Ion transport</keyword>
<keyword evidence="4 10" id="KW-1133">Transmembrane helix</keyword>
<evidence type="ECO:0000256" key="10">
    <source>
        <dbReference type="HAMAP-Rule" id="MF_00454"/>
    </source>
</evidence>
<keyword evidence="10" id="KW-0915">Sodium</keyword>
<dbReference type="KEGG" id="mant:BHD05_10925"/>
<reference evidence="11 12" key="1">
    <citation type="submission" date="2016-09" db="EMBL/GenBank/DDBJ databases">
        <title>Complete genome sequence of microbes from the polar regions.</title>
        <authorList>
            <person name="Liao L."/>
            <person name="Chen B."/>
        </authorList>
    </citation>
    <scope>NUCLEOTIDE SEQUENCE [LARGE SCALE GENOMIC DNA]</scope>
    <source>
        <strain evidence="11 12">ZS314</strain>
    </source>
</reference>
<comment type="function">
    <text evidence="9 10">Fluoride-specific ion channel. Important for reducing fluoride concentration in the cell, thus reducing its toxicity.</text>
</comment>
<evidence type="ECO:0000256" key="8">
    <source>
        <dbReference type="ARBA" id="ARBA00035585"/>
    </source>
</evidence>
<dbReference type="GO" id="GO:0046872">
    <property type="term" value="F:metal ion binding"/>
    <property type="evidence" value="ECO:0007669"/>
    <property type="project" value="UniProtKB-KW"/>
</dbReference>
<evidence type="ECO:0000256" key="7">
    <source>
        <dbReference type="ARBA" id="ARBA00035120"/>
    </source>
</evidence>
<comment type="catalytic activity">
    <reaction evidence="8">
        <text>fluoride(in) = fluoride(out)</text>
        <dbReference type="Rhea" id="RHEA:76159"/>
        <dbReference type="ChEBI" id="CHEBI:17051"/>
    </reaction>
    <physiologicalReaction direction="left-to-right" evidence="8">
        <dbReference type="Rhea" id="RHEA:76160"/>
    </physiologicalReaction>
</comment>
<feature type="transmembrane region" description="Helical" evidence="10">
    <location>
        <begin position="75"/>
        <end position="95"/>
    </location>
</feature>
<protein>
    <recommendedName>
        <fullName evidence="10">Fluoride-specific ion channel FluC</fullName>
    </recommendedName>
</protein>
<evidence type="ECO:0000256" key="9">
    <source>
        <dbReference type="ARBA" id="ARBA00049940"/>
    </source>
</evidence>
<sequence length="141" mass="14468">MAEARPAWANWGLIGLVFVGGSLGTATRAALTLAIDPTDGFPATIMVINVAGALLLGALLEALSRRGADEGARRHIRLLIGTGFLGGFTTYSALATDSVVLVSGSPALALLNALGTLVLGALATWLGIVFAAWVDRGRARR</sequence>
<evidence type="ECO:0000256" key="3">
    <source>
        <dbReference type="ARBA" id="ARBA00022692"/>
    </source>
</evidence>
<gene>
    <name evidence="10" type="primary">fluC</name>
    <name evidence="10" type="synonym">crcB</name>
    <name evidence="11" type="ORF">BHD05_10925</name>
</gene>
<accession>A0A7L5AHM8</accession>
<dbReference type="HAMAP" id="MF_00454">
    <property type="entry name" value="FluC"/>
    <property type="match status" value="1"/>
</dbReference>
<feature type="transmembrane region" description="Helical" evidence="10">
    <location>
        <begin position="12"/>
        <end position="35"/>
    </location>
</feature>
<proteinExistence type="inferred from homology"/>
<keyword evidence="2 10" id="KW-1003">Cell membrane</keyword>
<evidence type="ECO:0000256" key="2">
    <source>
        <dbReference type="ARBA" id="ARBA00022475"/>
    </source>
</evidence>
<evidence type="ECO:0000256" key="5">
    <source>
        <dbReference type="ARBA" id="ARBA00023136"/>
    </source>
</evidence>
<evidence type="ECO:0000313" key="11">
    <source>
        <dbReference type="EMBL" id="QHO70078.1"/>
    </source>
</evidence>
<dbReference type="InterPro" id="IPR003691">
    <property type="entry name" value="FluC"/>
</dbReference>
<keyword evidence="12" id="KW-1185">Reference proteome</keyword>
<feature type="binding site" evidence="10">
    <location>
        <position position="89"/>
    </location>
    <ligand>
        <name>Na(+)</name>
        <dbReference type="ChEBI" id="CHEBI:29101"/>
        <note>structural</note>
    </ligand>
</feature>
<dbReference type="GO" id="GO:0005886">
    <property type="term" value="C:plasma membrane"/>
    <property type="evidence" value="ECO:0007669"/>
    <property type="project" value="UniProtKB-SubCell"/>
</dbReference>
<dbReference type="AlphaFoldDB" id="A0A7L5AHM8"/>
<comment type="activity regulation">
    <text evidence="10">Na(+) is not transported, but it plays an essential structural role and its presence is essential for fluoride channel function.</text>
</comment>
<keyword evidence="6 10" id="KW-0407">Ion channel</keyword>
<dbReference type="GO" id="GO:0062054">
    <property type="term" value="F:fluoride channel activity"/>
    <property type="evidence" value="ECO:0007669"/>
    <property type="project" value="UniProtKB-UniRule"/>
</dbReference>
<evidence type="ECO:0000256" key="4">
    <source>
        <dbReference type="ARBA" id="ARBA00022989"/>
    </source>
</evidence>
<dbReference type="Pfam" id="PF02537">
    <property type="entry name" value="CRCB"/>
    <property type="match status" value="1"/>
</dbReference>
<comment type="similarity">
    <text evidence="7 10">Belongs to the fluoride channel Fluc/FEX (TC 1.A.43) family.</text>
</comment>
<dbReference type="Proteomes" id="UP000464507">
    <property type="component" value="Chromosome"/>
</dbReference>
<feature type="transmembrane region" description="Helical" evidence="10">
    <location>
        <begin position="41"/>
        <end position="63"/>
    </location>
</feature>
<feature type="transmembrane region" description="Helical" evidence="10">
    <location>
        <begin position="107"/>
        <end position="134"/>
    </location>
</feature>